<dbReference type="PANTHER" id="PTHR12110">
    <property type="entry name" value="HYDROXYPYRUVATE ISOMERASE"/>
    <property type="match status" value="1"/>
</dbReference>
<accession>A0ABW4JJY7</accession>
<dbReference type="InterPro" id="IPR036237">
    <property type="entry name" value="Xyl_isomerase-like_sf"/>
</dbReference>
<sequence>MKIGLSTYSFFQALNKKEMNVLEVIDWIAENGGEHVEIVPIGYTLSDNPELVDQIRERAAKVGIDVSNYAIGANFIQDSDAAYEAEIERVKGEVEIANRLGVKFMRHDVAWRPIPEATLDQFEQDLPRIADACRRIADHAKQYGITTSVENHGYFVQASDRVLRLVKAVDRDNFRTTLDVGNFMCADEQSPVSVQKNLPYASVVHLKDFYLRPSYRNPGDGWFQTAGGNFLRGAIVGHGDIDMWEVIRLVKQSGYDGYISIEFEGMEDCRAGSKIGMDNARRIWDAV</sequence>
<gene>
    <name evidence="2" type="ORF">ACFSB2_12605</name>
</gene>
<dbReference type="InterPro" id="IPR050312">
    <property type="entry name" value="IolE/XylAMocC-like"/>
</dbReference>
<keyword evidence="3" id="KW-1185">Reference proteome</keyword>
<protein>
    <submittedName>
        <fullName evidence="2">Sugar phosphate isomerase/epimerase family protein</fullName>
    </submittedName>
</protein>
<evidence type="ECO:0000313" key="3">
    <source>
        <dbReference type="Proteomes" id="UP001597079"/>
    </source>
</evidence>
<name>A0ABW4JJY7_9BACL</name>
<evidence type="ECO:0000259" key="1">
    <source>
        <dbReference type="Pfam" id="PF01261"/>
    </source>
</evidence>
<feature type="domain" description="Xylose isomerase-like TIM barrel" evidence="1">
    <location>
        <begin position="25"/>
        <end position="267"/>
    </location>
</feature>
<dbReference type="Proteomes" id="UP001597079">
    <property type="component" value="Unassembled WGS sequence"/>
</dbReference>
<dbReference type="GO" id="GO:0016853">
    <property type="term" value="F:isomerase activity"/>
    <property type="evidence" value="ECO:0007669"/>
    <property type="project" value="UniProtKB-KW"/>
</dbReference>
<proteinExistence type="predicted"/>
<dbReference type="Pfam" id="PF01261">
    <property type="entry name" value="AP_endonuc_2"/>
    <property type="match status" value="1"/>
</dbReference>
<dbReference type="EMBL" id="JBHUCX010000029">
    <property type="protein sequence ID" value="MFD1675535.1"/>
    <property type="molecule type" value="Genomic_DNA"/>
</dbReference>
<dbReference type="InterPro" id="IPR013022">
    <property type="entry name" value="Xyl_isomerase-like_TIM-brl"/>
</dbReference>
<reference evidence="3" key="1">
    <citation type="journal article" date="2019" name="Int. J. Syst. Evol. Microbiol.">
        <title>The Global Catalogue of Microorganisms (GCM) 10K type strain sequencing project: providing services to taxonomists for standard genome sequencing and annotation.</title>
        <authorList>
            <consortium name="The Broad Institute Genomics Platform"/>
            <consortium name="The Broad Institute Genome Sequencing Center for Infectious Disease"/>
            <person name="Wu L."/>
            <person name="Ma J."/>
        </authorList>
    </citation>
    <scope>NUCLEOTIDE SEQUENCE [LARGE SCALE GENOMIC DNA]</scope>
    <source>
        <strain evidence="3">CGMCC 1.12286</strain>
    </source>
</reference>
<dbReference type="SUPFAM" id="SSF51658">
    <property type="entry name" value="Xylose isomerase-like"/>
    <property type="match status" value="1"/>
</dbReference>
<comment type="caution">
    <text evidence="2">The sequence shown here is derived from an EMBL/GenBank/DDBJ whole genome shotgun (WGS) entry which is preliminary data.</text>
</comment>
<dbReference type="RefSeq" id="WP_377943415.1">
    <property type="nucleotide sequence ID" value="NZ_JBHUCX010000029.1"/>
</dbReference>
<keyword evidence="2" id="KW-0413">Isomerase</keyword>
<organism evidence="2 3">
    <name type="scientific">Alicyclobacillus fodiniaquatilis</name>
    <dbReference type="NCBI Taxonomy" id="1661150"/>
    <lineage>
        <taxon>Bacteria</taxon>
        <taxon>Bacillati</taxon>
        <taxon>Bacillota</taxon>
        <taxon>Bacilli</taxon>
        <taxon>Bacillales</taxon>
        <taxon>Alicyclobacillaceae</taxon>
        <taxon>Alicyclobacillus</taxon>
    </lineage>
</organism>
<dbReference type="Gene3D" id="3.20.20.150">
    <property type="entry name" value="Divalent-metal-dependent TIM barrel enzymes"/>
    <property type="match status" value="1"/>
</dbReference>
<evidence type="ECO:0000313" key="2">
    <source>
        <dbReference type="EMBL" id="MFD1675535.1"/>
    </source>
</evidence>
<dbReference type="PANTHER" id="PTHR12110:SF53">
    <property type="entry name" value="BLR5974 PROTEIN"/>
    <property type="match status" value="1"/>
</dbReference>